<reference evidence="3 4" key="1">
    <citation type="submission" date="2018-06" db="EMBL/GenBank/DDBJ databases">
        <title>Complete Genomes of Monosporascus.</title>
        <authorList>
            <person name="Robinson A.J."/>
            <person name="Natvig D.O."/>
        </authorList>
    </citation>
    <scope>NUCLEOTIDE SEQUENCE [LARGE SCALE GENOMIC DNA]</scope>
    <source>
        <strain evidence="3 4">CBS 609.92</strain>
    </source>
</reference>
<dbReference type="PANTHER" id="PTHR38847">
    <property type="match status" value="1"/>
</dbReference>
<evidence type="ECO:0000313" key="4">
    <source>
        <dbReference type="Proteomes" id="UP000294003"/>
    </source>
</evidence>
<feature type="compositionally biased region" description="Low complexity" evidence="1">
    <location>
        <begin position="19"/>
        <end position="34"/>
    </location>
</feature>
<dbReference type="InterPro" id="IPR025649">
    <property type="entry name" value="DUF4360"/>
</dbReference>
<dbReference type="Pfam" id="PF14273">
    <property type="entry name" value="DUF4360"/>
    <property type="match status" value="1"/>
</dbReference>
<dbReference type="PANTHER" id="PTHR38847:SF1">
    <property type="entry name" value="PSEUDOURIDINE SYNTHASE RSUA_RLUA-LIKE DOMAIN-CONTAINING PROTEIN"/>
    <property type="match status" value="1"/>
</dbReference>
<feature type="signal peptide" evidence="2">
    <location>
        <begin position="1"/>
        <end position="16"/>
    </location>
</feature>
<comment type="caution">
    <text evidence="3">The sequence shown here is derived from an EMBL/GenBank/DDBJ whole genome shotgun (WGS) entry which is preliminary data.</text>
</comment>
<organism evidence="3 4">
    <name type="scientific">Monosporascus cannonballus</name>
    <dbReference type="NCBI Taxonomy" id="155416"/>
    <lineage>
        <taxon>Eukaryota</taxon>
        <taxon>Fungi</taxon>
        <taxon>Dikarya</taxon>
        <taxon>Ascomycota</taxon>
        <taxon>Pezizomycotina</taxon>
        <taxon>Sordariomycetes</taxon>
        <taxon>Xylariomycetidae</taxon>
        <taxon>Xylariales</taxon>
        <taxon>Xylariales incertae sedis</taxon>
        <taxon>Monosporascus</taxon>
    </lineage>
</organism>
<name>A0ABY0HLR9_9PEZI</name>
<evidence type="ECO:0000256" key="2">
    <source>
        <dbReference type="SAM" id="SignalP"/>
    </source>
</evidence>
<evidence type="ECO:0000256" key="1">
    <source>
        <dbReference type="SAM" id="MobiDB-lite"/>
    </source>
</evidence>
<dbReference type="EMBL" id="QJNS01000001">
    <property type="protein sequence ID" value="RYO95512.1"/>
    <property type="molecule type" value="Genomic_DNA"/>
</dbReference>
<evidence type="ECO:0000313" key="3">
    <source>
        <dbReference type="EMBL" id="RYO95512.1"/>
    </source>
</evidence>
<evidence type="ECO:0008006" key="5">
    <source>
        <dbReference type="Google" id="ProtNLM"/>
    </source>
</evidence>
<keyword evidence="2" id="KW-0732">Signal</keyword>
<gene>
    <name evidence="3" type="ORF">DL762_000074</name>
</gene>
<sequence>MHFTLLLPFLAPALLASPLPSSQESSGSQEANNSEPASMPHITSVTYSGTGCPSGSPGVVRSGGFAEPAFRLGEFEARAPDGAQTVHCQVHVQAAGASPGWQLGLESVSVRGHVVLDPGAAVDYYVTSFFSQDADRTVTIKGTIPNDGDARLGRDVATTTQIPGASIVWGPCTREGSGGDVGMLNVNFRVALQTGGGSRHAYFGRGGADNALPAESWTYAWRRC</sequence>
<keyword evidence="4" id="KW-1185">Reference proteome</keyword>
<dbReference type="Proteomes" id="UP000294003">
    <property type="component" value="Unassembled WGS sequence"/>
</dbReference>
<protein>
    <recommendedName>
        <fullName evidence="5">Ubiquitin 3 binding protein But2 C-terminal domain-containing protein</fullName>
    </recommendedName>
</protein>
<accession>A0ABY0HLR9</accession>
<proteinExistence type="predicted"/>
<feature type="chain" id="PRO_5046287679" description="Ubiquitin 3 binding protein But2 C-terminal domain-containing protein" evidence="2">
    <location>
        <begin position="17"/>
        <end position="224"/>
    </location>
</feature>
<feature type="region of interest" description="Disordered" evidence="1">
    <location>
        <begin position="19"/>
        <end position="48"/>
    </location>
</feature>